<feature type="transmembrane region" description="Helical" evidence="1">
    <location>
        <begin position="12"/>
        <end position="29"/>
    </location>
</feature>
<gene>
    <name evidence="2" type="ORF">GLO26_01600</name>
</gene>
<keyword evidence="1" id="KW-1133">Transmembrane helix</keyword>
<evidence type="ECO:0000313" key="3">
    <source>
        <dbReference type="Proteomes" id="UP000638836"/>
    </source>
</evidence>
<reference evidence="2 3" key="1">
    <citation type="journal article" date="2020" name="Microorganisms">
        <title>New Insight into Antimicrobial Compounds from Food and Marine-Sourced Carnobacterium Species through Phenotype and Genome Analyses.</title>
        <authorList>
            <person name="Begrem S."/>
            <person name="Ivaniuk F."/>
            <person name="Gigout-Chevalier F."/>
            <person name="Kolypczuk L."/>
            <person name="Bonnetot S."/>
            <person name="Leroi F."/>
            <person name="Grovel O."/>
            <person name="Delbarre-Ladrat C."/>
            <person name="Passerini D."/>
        </authorList>
    </citation>
    <scope>NUCLEOTIDE SEQUENCE [LARGE SCALE GENOMIC DNA]</scope>
    <source>
        <strain evidence="2 3">MIP2551</strain>
    </source>
</reference>
<feature type="transmembrane region" description="Helical" evidence="1">
    <location>
        <begin position="67"/>
        <end position="90"/>
    </location>
</feature>
<dbReference type="EMBL" id="WNJQ01000001">
    <property type="protein sequence ID" value="MBC9824525.1"/>
    <property type="molecule type" value="Genomic_DNA"/>
</dbReference>
<keyword evidence="1" id="KW-0472">Membrane</keyword>
<evidence type="ECO:0000256" key="1">
    <source>
        <dbReference type="SAM" id="Phobius"/>
    </source>
</evidence>
<organism evidence="2 3">
    <name type="scientific">Carnobacterium inhibens</name>
    <dbReference type="NCBI Taxonomy" id="147709"/>
    <lineage>
        <taxon>Bacteria</taxon>
        <taxon>Bacillati</taxon>
        <taxon>Bacillota</taxon>
        <taxon>Bacilli</taxon>
        <taxon>Lactobacillales</taxon>
        <taxon>Carnobacteriaceae</taxon>
        <taxon>Carnobacterium</taxon>
    </lineage>
</organism>
<sequence length="92" mass="10490">MYNTKKNTQKWPTILILISFVLTIASIFIQSQFSLFTFPIFLGVLIVAILLNTLSIALSLKARNQMYTIILFILNLLIIAFLAFTLYTLLMA</sequence>
<dbReference type="RefSeq" id="WP_034537522.1">
    <property type="nucleotide sequence ID" value="NZ_WNJQ01000001.1"/>
</dbReference>
<name>A0ABR7T937_9LACT</name>
<keyword evidence="1" id="KW-0812">Transmembrane</keyword>
<comment type="caution">
    <text evidence="2">The sequence shown here is derived from an EMBL/GenBank/DDBJ whole genome shotgun (WGS) entry which is preliminary data.</text>
</comment>
<dbReference type="Proteomes" id="UP000638836">
    <property type="component" value="Unassembled WGS sequence"/>
</dbReference>
<evidence type="ECO:0000313" key="2">
    <source>
        <dbReference type="EMBL" id="MBC9824525.1"/>
    </source>
</evidence>
<protein>
    <submittedName>
        <fullName evidence="2">Uncharacterized protein</fullName>
    </submittedName>
</protein>
<keyword evidence="3" id="KW-1185">Reference proteome</keyword>
<proteinExistence type="predicted"/>
<accession>A0ABR7T937</accession>
<feature type="transmembrane region" description="Helical" evidence="1">
    <location>
        <begin position="35"/>
        <end position="60"/>
    </location>
</feature>